<gene>
    <name evidence="1" type="ORF">DHETER_LOCUS10593</name>
</gene>
<accession>A0ACA9NZV4</accession>
<feature type="non-terminal residue" evidence="1">
    <location>
        <position position="1"/>
    </location>
</feature>
<protein>
    <submittedName>
        <fullName evidence="1">12710_t:CDS:1</fullName>
    </submittedName>
</protein>
<proteinExistence type="predicted"/>
<dbReference type="EMBL" id="CAJVPU010021126">
    <property type="protein sequence ID" value="CAG8679839.1"/>
    <property type="molecule type" value="Genomic_DNA"/>
</dbReference>
<feature type="non-terminal residue" evidence="1">
    <location>
        <position position="91"/>
    </location>
</feature>
<reference evidence="1" key="1">
    <citation type="submission" date="2021-06" db="EMBL/GenBank/DDBJ databases">
        <authorList>
            <person name="Kallberg Y."/>
            <person name="Tangrot J."/>
            <person name="Rosling A."/>
        </authorList>
    </citation>
    <scope>NUCLEOTIDE SEQUENCE</scope>
    <source>
        <strain evidence="1">IL203A</strain>
    </source>
</reference>
<organism evidence="1 2">
    <name type="scientific">Dentiscutata heterogama</name>
    <dbReference type="NCBI Taxonomy" id="1316150"/>
    <lineage>
        <taxon>Eukaryota</taxon>
        <taxon>Fungi</taxon>
        <taxon>Fungi incertae sedis</taxon>
        <taxon>Mucoromycota</taxon>
        <taxon>Glomeromycotina</taxon>
        <taxon>Glomeromycetes</taxon>
        <taxon>Diversisporales</taxon>
        <taxon>Gigasporaceae</taxon>
        <taxon>Dentiscutata</taxon>
    </lineage>
</organism>
<evidence type="ECO:0000313" key="2">
    <source>
        <dbReference type="Proteomes" id="UP000789702"/>
    </source>
</evidence>
<name>A0ACA9NZV4_9GLOM</name>
<evidence type="ECO:0000313" key="1">
    <source>
        <dbReference type="EMBL" id="CAG8679839.1"/>
    </source>
</evidence>
<dbReference type="Proteomes" id="UP000789702">
    <property type="component" value="Unassembled WGS sequence"/>
</dbReference>
<keyword evidence="2" id="KW-1185">Reference proteome</keyword>
<comment type="caution">
    <text evidence="1">The sequence shown here is derived from an EMBL/GenBank/DDBJ whole genome shotgun (WGS) entry which is preliminary data.</text>
</comment>
<sequence length="91" mass="10874">DYRRDKKCPINNENPHYIYEKHSIRLSQLSPLSRHIFKNLFADDLIMGRINFSLESCNSNINKENMKAFYLQIERCNLIEAILYQDSIDHL</sequence>